<evidence type="ECO:0000313" key="2">
    <source>
        <dbReference type="EMBL" id="PSN86488.1"/>
    </source>
</evidence>
<protein>
    <submittedName>
        <fullName evidence="2">Uncharacterized protein</fullName>
    </submittedName>
</protein>
<dbReference type="AlphaFoldDB" id="A0A2R6AJG6"/>
<organism evidence="2 3">
    <name type="scientific">Candidatus Marsarchaeota G1 archaeon BE_D</name>
    <dbReference type="NCBI Taxonomy" id="1978156"/>
    <lineage>
        <taxon>Archaea</taxon>
        <taxon>Candidatus Marsarchaeota</taxon>
        <taxon>Candidatus Marsarchaeota group 1</taxon>
    </lineage>
</organism>
<gene>
    <name evidence="2" type="ORF">B9Q02_01915</name>
</gene>
<dbReference type="EMBL" id="NEXD01000005">
    <property type="protein sequence ID" value="PSN86488.1"/>
    <property type="molecule type" value="Genomic_DNA"/>
</dbReference>
<accession>A0A2R6AJG6</accession>
<proteinExistence type="predicted"/>
<feature type="transmembrane region" description="Helical" evidence="1">
    <location>
        <begin position="7"/>
        <end position="29"/>
    </location>
</feature>
<keyword evidence="1" id="KW-0812">Transmembrane</keyword>
<sequence>MKKSVVIGGVSLLLLAFIVYILVLPLLYFTPSIGLSLGGGEKGSFTLTPSASKTVSVNATERLLLVFYNTSSRPIKTWLSNGVSNVTPSLTSGRNGSYELVYDLGTRSGAYNLGFYNNGSTQLDVKYAYVVAKISNPLFLSTLTYISLGLFIAGIVVIASGIVRSAKPKVQTK</sequence>
<comment type="caution">
    <text evidence="2">The sequence shown here is derived from an EMBL/GenBank/DDBJ whole genome shotgun (WGS) entry which is preliminary data.</text>
</comment>
<keyword evidence="1" id="KW-1133">Transmembrane helix</keyword>
<keyword evidence="1" id="KW-0472">Membrane</keyword>
<dbReference type="Proteomes" id="UP000240569">
    <property type="component" value="Unassembled WGS sequence"/>
</dbReference>
<evidence type="ECO:0000256" key="1">
    <source>
        <dbReference type="SAM" id="Phobius"/>
    </source>
</evidence>
<feature type="transmembrane region" description="Helical" evidence="1">
    <location>
        <begin position="143"/>
        <end position="163"/>
    </location>
</feature>
<name>A0A2R6AJG6_9ARCH</name>
<evidence type="ECO:0000313" key="3">
    <source>
        <dbReference type="Proteomes" id="UP000240569"/>
    </source>
</evidence>
<reference evidence="2 3" key="1">
    <citation type="submission" date="2017-04" db="EMBL/GenBank/DDBJ databases">
        <title>Novel microbial lineages endemic to geothermal iron-oxide mats fill important gaps in the evolutionary history of Archaea.</title>
        <authorList>
            <person name="Jay Z.J."/>
            <person name="Beam J.P."/>
            <person name="Dlakic M."/>
            <person name="Rusch D.B."/>
            <person name="Kozubal M.A."/>
            <person name="Inskeep W.P."/>
        </authorList>
    </citation>
    <scope>NUCLEOTIDE SEQUENCE [LARGE SCALE GENOMIC DNA]</scope>
    <source>
        <strain evidence="2">BE_D</strain>
    </source>
</reference>